<dbReference type="RefSeq" id="WP_131012166.1">
    <property type="nucleotide sequence ID" value="NZ_SIRE01000004.1"/>
</dbReference>
<dbReference type="SUPFAM" id="SSF55383">
    <property type="entry name" value="Copper amine oxidase, domain N"/>
    <property type="match status" value="1"/>
</dbReference>
<evidence type="ECO:0000259" key="3">
    <source>
        <dbReference type="Pfam" id="PF11738"/>
    </source>
</evidence>
<dbReference type="Pfam" id="PF07833">
    <property type="entry name" value="Cu_amine_oxidN1"/>
    <property type="match status" value="1"/>
</dbReference>
<dbReference type="OrthoDB" id="5637at2"/>
<dbReference type="Gene3D" id="3.30.457.10">
    <property type="entry name" value="Copper amine oxidase-like, N-terminal domain"/>
    <property type="match status" value="1"/>
</dbReference>
<reference evidence="5 6" key="1">
    <citation type="submission" date="2019-02" db="EMBL/GenBank/DDBJ databases">
        <title>Paenibacillus sp. nov., isolated from surface-sterilized tissue of Thalictrum simplex L.</title>
        <authorList>
            <person name="Tuo L."/>
        </authorList>
    </citation>
    <scope>NUCLEOTIDE SEQUENCE [LARGE SCALE GENOMIC DNA]</scope>
    <source>
        <strain evidence="5 6">N2SHLJ1</strain>
    </source>
</reference>
<accession>A0A4Q9DU99</accession>
<keyword evidence="1" id="KW-0732">Signal</keyword>
<evidence type="ECO:0000259" key="2">
    <source>
        <dbReference type="Pfam" id="PF07833"/>
    </source>
</evidence>
<evidence type="ECO:0000259" key="4">
    <source>
        <dbReference type="Pfam" id="PF13739"/>
    </source>
</evidence>
<keyword evidence="6" id="KW-1185">Reference proteome</keyword>
<feature type="chain" id="PRO_5020853279" evidence="1">
    <location>
        <begin position="33"/>
        <end position="384"/>
    </location>
</feature>
<dbReference type="AlphaFoldDB" id="A0A4Q9DU99"/>
<dbReference type="EMBL" id="SIRE01000004">
    <property type="protein sequence ID" value="TBL80564.1"/>
    <property type="molecule type" value="Genomic_DNA"/>
</dbReference>
<dbReference type="InterPro" id="IPR021729">
    <property type="entry name" value="DUF3298"/>
</dbReference>
<feature type="signal peptide" evidence="1">
    <location>
        <begin position="1"/>
        <end position="32"/>
    </location>
</feature>
<dbReference type="Proteomes" id="UP000293142">
    <property type="component" value="Unassembled WGS sequence"/>
</dbReference>
<sequence>MKKTIKTILTLSVVSSILLSGASALAPLNVFAAEDAQAIPILQPIDIQAEEAPAAVATPVTATAKEVNNEDENLKAALKIPVLSGLKDTEYQAKVNALIESTAMKDLESWKQRAKENNDAAKAGGFPVRQGEMMVVYELKSDGTGWPPDIVSLRVTTYGFAGGAHGETRTDYYNIMNTKQARAAQLSDLFGPEYKTIVDKAVREGIAAKPENFFKDTFKGIDDTQGFYIENGEAVIEFPQYAIAPYSSGQPAFRIPIPGNESALPQSWTLNIAGEAIPADQGKVIVSQDKTIMVPLRLLADKLGYELTWNSADSSAELKKGAQWTKVTLGKDAYFFAKEAPFQLGAAPIIADEKMYVPLAFADKVLKASVTKTPAGVIQISQQP</sequence>
<feature type="domain" description="Deacetylase PdaC" evidence="4">
    <location>
        <begin position="68"/>
        <end position="167"/>
    </location>
</feature>
<proteinExistence type="predicted"/>
<dbReference type="InterPro" id="IPR036582">
    <property type="entry name" value="Mao_N_sf"/>
</dbReference>
<dbReference type="InterPro" id="IPR025303">
    <property type="entry name" value="PdaC"/>
</dbReference>
<dbReference type="InterPro" id="IPR012854">
    <property type="entry name" value="Cu_amine_oxidase-like_N"/>
</dbReference>
<gene>
    <name evidence="5" type="ORF">EYB31_04870</name>
</gene>
<dbReference type="Gene3D" id="3.30.565.40">
    <property type="entry name" value="Fervidobacterium nodosum Rt17-B1 like"/>
    <property type="match status" value="1"/>
</dbReference>
<dbReference type="Gene3D" id="3.90.640.20">
    <property type="entry name" value="Heat-shock cognate protein, ATPase"/>
    <property type="match status" value="1"/>
</dbReference>
<feature type="domain" description="Copper amine oxidase-like N-terminal" evidence="2">
    <location>
        <begin position="273"/>
        <end position="372"/>
    </location>
</feature>
<feature type="domain" description="DUF3298" evidence="3">
    <location>
        <begin position="187"/>
        <end position="257"/>
    </location>
</feature>
<evidence type="ECO:0000313" key="5">
    <source>
        <dbReference type="EMBL" id="TBL80564.1"/>
    </source>
</evidence>
<name>A0A4Q9DU99_9BACL</name>
<dbReference type="Pfam" id="PF11738">
    <property type="entry name" value="DUF3298"/>
    <property type="match status" value="1"/>
</dbReference>
<dbReference type="Pfam" id="PF13739">
    <property type="entry name" value="PdaC"/>
    <property type="match status" value="1"/>
</dbReference>
<organism evidence="5 6">
    <name type="scientific">Paenibacillus thalictri</name>
    <dbReference type="NCBI Taxonomy" id="2527873"/>
    <lineage>
        <taxon>Bacteria</taxon>
        <taxon>Bacillati</taxon>
        <taxon>Bacillota</taxon>
        <taxon>Bacilli</taxon>
        <taxon>Bacillales</taxon>
        <taxon>Paenibacillaceae</taxon>
        <taxon>Paenibacillus</taxon>
    </lineage>
</organism>
<evidence type="ECO:0000313" key="6">
    <source>
        <dbReference type="Proteomes" id="UP000293142"/>
    </source>
</evidence>
<protein>
    <submittedName>
        <fullName evidence="5">DUF4163 domain-containing protein</fullName>
    </submittedName>
</protein>
<comment type="caution">
    <text evidence="5">The sequence shown here is derived from an EMBL/GenBank/DDBJ whole genome shotgun (WGS) entry which is preliminary data.</text>
</comment>
<dbReference type="InterPro" id="IPR037126">
    <property type="entry name" value="PdaC/RsiV-like_sf"/>
</dbReference>
<evidence type="ECO:0000256" key="1">
    <source>
        <dbReference type="SAM" id="SignalP"/>
    </source>
</evidence>